<proteinExistence type="inferred from homology"/>
<dbReference type="GO" id="GO:0005965">
    <property type="term" value="C:protein farnesyltransferase complex"/>
    <property type="evidence" value="ECO:0007669"/>
    <property type="project" value="TreeGrafter"/>
</dbReference>
<dbReference type="SUPFAM" id="SSF48439">
    <property type="entry name" value="Protein prenylyltransferase"/>
    <property type="match status" value="1"/>
</dbReference>
<accession>A0AAN8ZHU7</accession>
<keyword evidence="8" id="KW-0460">Magnesium</keyword>
<keyword evidence="6" id="KW-0808">Transferase</keyword>
<reference evidence="14 15" key="1">
    <citation type="submission" date="2023-12" db="EMBL/GenBank/DDBJ databases">
        <title>A high-quality genome assembly for Dillenia turbinata (Dilleniales).</title>
        <authorList>
            <person name="Chanderbali A."/>
        </authorList>
    </citation>
    <scope>NUCLEOTIDE SEQUENCE [LARGE SCALE GENOMIC DNA]</scope>
    <source>
        <strain evidence="14">LSX21</strain>
        <tissue evidence="14">Leaf</tissue>
    </source>
</reference>
<evidence type="ECO:0000313" key="15">
    <source>
        <dbReference type="Proteomes" id="UP001370490"/>
    </source>
</evidence>
<evidence type="ECO:0000256" key="4">
    <source>
        <dbReference type="ARBA" id="ARBA00012702"/>
    </source>
</evidence>
<evidence type="ECO:0000256" key="9">
    <source>
        <dbReference type="ARBA" id="ARBA00040965"/>
    </source>
</evidence>
<dbReference type="AlphaFoldDB" id="A0AAN8ZHU7"/>
<dbReference type="Proteomes" id="UP001370490">
    <property type="component" value="Unassembled WGS sequence"/>
</dbReference>
<gene>
    <name evidence="14" type="ORF">RJ641_035030</name>
</gene>
<name>A0AAN8ZHU7_9MAGN</name>
<comment type="similarity">
    <text evidence="2">Belongs to the protein prenyltransferase subunit alpha family.</text>
</comment>
<comment type="caution">
    <text evidence="14">The sequence shown here is derived from an EMBL/GenBank/DDBJ whole genome shotgun (WGS) entry which is preliminary data.</text>
</comment>
<dbReference type="GO" id="GO:0004662">
    <property type="term" value="F:CAAX-protein geranylgeranyltransferase activity"/>
    <property type="evidence" value="ECO:0007669"/>
    <property type="project" value="UniProtKB-EC"/>
</dbReference>
<evidence type="ECO:0000256" key="7">
    <source>
        <dbReference type="ARBA" id="ARBA00022737"/>
    </source>
</evidence>
<dbReference type="EC" id="2.5.1.58" evidence="4"/>
<dbReference type="EC" id="2.5.1.59" evidence="3"/>
<evidence type="ECO:0000256" key="6">
    <source>
        <dbReference type="ARBA" id="ARBA00022679"/>
    </source>
</evidence>
<dbReference type="PANTHER" id="PTHR11129">
    <property type="entry name" value="PROTEIN FARNESYLTRANSFERASE ALPHA SUBUNIT/RAB GERANYLGERANYL TRANSFERASE ALPHA SUBUNIT"/>
    <property type="match status" value="1"/>
</dbReference>
<keyword evidence="15" id="KW-1185">Reference proteome</keyword>
<evidence type="ECO:0000256" key="3">
    <source>
        <dbReference type="ARBA" id="ARBA00012700"/>
    </source>
</evidence>
<evidence type="ECO:0000256" key="10">
    <source>
        <dbReference type="ARBA" id="ARBA00041392"/>
    </source>
</evidence>
<dbReference type="GO" id="GO:0004660">
    <property type="term" value="F:protein farnesyltransferase activity"/>
    <property type="evidence" value="ECO:0007669"/>
    <property type="project" value="UniProtKB-EC"/>
</dbReference>
<dbReference type="PROSITE" id="PS51147">
    <property type="entry name" value="PFTA"/>
    <property type="match status" value="3"/>
</dbReference>
<evidence type="ECO:0000256" key="2">
    <source>
        <dbReference type="ARBA" id="ARBA00006734"/>
    </source>
</evidence>
<dbReference type="GO" id="GO:0005953">
    <property type="term" value="C:CAAX-protein geranylgeranyltransferase complex"/>
    <property type="evidence" value="ECO:0007669"/>
    <property type="project" value="TreeGrafter"/>
</dbReference>
<evidence type="ECO:0000256" key="13">
    <source>
        <dbReference type="ARBA" id="ARBA00043219"/>
    </source>
</evidence>
<sequence>MSEAIPLNPDNYTIWHFRRLILESLNADLHDELDFVEQIAISNSKNYQTWHHRWWLAEKLGPVATSKELEFTKKILSLDAKKLSCLWVLVALGGWEHELNYCQKLLKDDIFNNSAWNQRLIGWKQNISTTYKQNMDSANENQIPAWIMVHQETGFRSCEIF</sequence>
<evidence type="ECO:0000256" key="8">
    <source>
        <dbReference type="ARBA" id="ARBA00022842"/>
    </source>
</evidence>
<keyword evidence="5" id="KW-0637">Prenyltransferase</keyword>
<evidence type="ECO:0000256" key="12">
    <source>
        <dbReference type="ARBA" id="ARBA00043086"/>
    </source>
</evidence>
<evidence type="ECO:0000256" key="5">
    <source>
        <dbReference type="ARBA" id="ARBA00022602"/>
    </source>
</evidence>
<evidence type="ECO:0000256" key="1">
    <source>
        <dbReference type="ARBA" id="ARBA00001946"/>
    </source>
</evidence>
<dbReference type="EMBL" id="JBAMMX010000008">
    <property type="protein sequence ID" value="KAK6934875.1"/>
    <property type="molecule type" value="Genomic_DNA"/>
</dbReference>
<dbReference type="Gene3D" id="1.25.40.120">
    <property type="entry name" value="Protein prenylyltransferase"/>
    <property type="match status" value="1"/>
</dbReference>
<keyword evidence="7" id="KW-0677">Repeat</keyword>
<protein>
    <recommendedName>
        <fullName evidence="9">Protein farnesyltransferase/geranylgeranyltransferase type-1 subunit alpha</fullName>
        <ecNumber evidence="4">2.5.1.58</ecNumber>
        <ecNumber evidence="3">2.5.1.59</ecNumber>
    </recommendedName>
    <alternativeName>
        <fullName evidence="12">CAAX farnesyltransferase subunit alpha</fullName>
    </alternativeName>
    <alternativeName>
        <fullName evidence="11">FTase-alpha</fullName>
    </alternativeName>
    <alternativeName>
        <fullName evidence="10">Ras proteins prenyltransferase subunit alpha</fullName>
    </alternativeName>
    <alternativeName>
        <fullName evidence="13">Type I protein geranyl-geranyltransferase subunit alpha</fullName>
    </alternativeName>
</protein>
<organism evidence="14 15">
    <name type="scientific">Dillenia turbinata</name>
    <dbReference type="NCBI Taxonomy" id="194707"/>
    <lineage>
        <taxon>Eukaryota</taxon>
        <taxon>Viridiplantae</taxon>
        <taxon>Streptophyta</taxon>
        <taxon>Embryophyta</taxon>
        <taxon>Tracheophyta</taxon>
        <taxon>Spermatophyta</taxon>
        <taxon>Magnoliopsida</taxon>
        <taxon>eudicotyledons</taxon>
        <taxon>Gunneridae</taxon>
        <taxon>Pentapetalae</taxon>
        <taxon>Dilleniales</taxon>
        <taxon>Dilleniaceae</taxon>
        <taxon>Dillenia</taxon>
    </lineage>
</organism>
<dbReference type="Pfam" id="PF01239">
    <property type="entry name" value="PPTA"/>
    <property type="match status" value="3"/>
</dbReference>
<comment type="cofactor">
    <cofactor evidence="1">
        <name>Mg(2+)</name>
        <dbReference type="ChEBI" id="CHEBI:18420"/>
    </cofactor>
</comment>
<evidence type="ECO:0000256" key="11">
    <source>
        <dbReference type="ARBA" id="ARBA00042436"/>
    </source>
</evidence>
<evidence type="ECO:0000313" key="14">
    <source>
        <dbReference type="EMBL" id="KAK6934875.1"/>
    </source>
</evidence>
<dbReference type="PANTHER" id="PTHR11129:SF1">
    <property type="entry name" value="PROTEIN FARNESYLTRANSFERASE_GERANYLGERANYLTRANSFERASE TYPE-1 SUBUNIT ALPHA"/>
    <property type="match status" value="1"/>
</dbReference>
<dbReference type="InterPro" id="IPR002088">
    <property type="entry name" value="Prenyl_trans_a"/>
</dbReference>